<protein>
    <submittedName>
        <fullName evidence="2">MvaI/BcnI restriction endonuclease family</fullName>
    </submittedName>
</protein>
<dbReference type="GO" id="GO:0004519">
    <property type="term" value="F:endonuclease activity"/>
    <property type="evidence" value="ECO:0007669"/>
    <property type="project" value="UniProtKB-KW"/>
</dbReference>
<dbReference type="RefSeq" id="WP_101398488.1">
    <property type="nucleotide sequence ID" value="NZ_PCHH01000001.1"/>
</dbReference>
<dbReference type="Gene3D" id="3.40.210.20">
    <property type="entry name" value="MvaI/BcnI restriction endonuclease, catalytic domain"/>
    <property type="match status" value="1"/>
</dbReference>
<reference evidence="2 3" key="1">
    <citation type="submission" date="2017-10" db="EMBL/GenBank/DDBJ databases">
        <title>Bifidobacterium genomics.</title>
        <authorList>
            <person name="Lugli G.A."/>
            <person name="Milani C."/>
            <person name="Mancabelli L."/>
        </authorList>
    </citation>
    <scope>NUCLEOTIDE SEQUENCE [LARGE SCALE GENOMIC DNA]</scope>
    <source>
        <strain evidence="2 3">1520B</strain>
    </source>
</reference>
<dbReference type="CDD" id="cd22347">
    <property type="entry name" value="PDDEXK_nuclease"/>
    <property type="match status" value="1"/>
</dbReference>
<keyword evidence="2" id="KW-0540">Nuclease</keyword>
<comment type="caution">
    <text evidence="2">The sequence shown here is derived from an EMBL/GenBank/DDBJ whole genome shotgun (WGS) entry which is preliminary data.</text>
</comment>
<keyword evidence="2" id="KW-0255">Endonuclease</keyword>
<evidence type="ECO:0000259" key="1">
    <source>
        <dbReference type="Pfam" id="PF15515"/>
    </source>
</evidence>
<proteinExistence type="predicted"/>
<gene>
    <name evidence="2" type="ORF">CQR50_0646</name>
</gene>
<dbReference type="Gene3D" id="3.30.70.3570">
    <property type="entry name" value="MvaI/BcnI restriction endonuclease, recognition domain"/>
    <property type="match status" value="1"/>
</dbReference>
<dbReference type="Proteomes" id="UP000233762">
    <property type="component" value="Unassembled WGS sequence"/>
</dbReference>
<evidence type="ECO:0000313" key="2">
    <source>
        <dbReference type="EMBL" id="PKV05391.1"/>
    </source>
</evidence>
<name>A0A2N3R7T3_9BIFI</name>
<evidence type="ECO:0000313" key="3">
    <source>
        <dbReference type="Proteomes" id="UP000233762"/>
    </source>
</evidence>
<dbReference type="InterPro" id="IPR043005">
    <property type="entry name" value="MvaI_BcnI_rec"/>
</dbReference>
<dbReference type="EMBL" id="PCHH01000001">
    <property type="protein sequence ID" value="PKV05391.1"/>
    <property type="molecule type" value="Genomic_DNA"/>
</dbReference>
<organism evidence="2 3">
    <name type="scientific">Bifidobacterium pseudolongum subsp. globosum</name>
    <dbReference type="NCBI Taxonomy" id="1690"/>
    <lineage>
        <taxon>Bacteria</taxon>
        <taxon>Bacillati</taxon>
        <taxon>Actinomycetota</taxon>
        <taxon>Actinomycetes</taxon>
        <taxon>Bifidobacteriales</taxon>
        <taxon>Bifidobacteriaceae</taxon>
        <taxon>Bifidobacterium</taxon>
    </lineage>
</organism>
<dbReference type="InterPro" id="IPR043004">
    <property type="entry name" value="MvaI_BcnI_cat"/>
</dbReference>
<dbReference type="Pfam" id="PF15515">
    <property type="entry name" value="MvaI_BcnI"/>
    <property type="match status" value="1"/>
</dbReference>
<accession>A0A2N3R7T3</accession>
<dbReference type="AlphaFoldDB" id="A0A2N3R7T3"/>
<keyword evidence="2" id="KW-0378">Hydrolase</keyword>
<dbReference type="InterPro" id="IPR029127">
    <property type="entry name" value="MvaI_BcnI"/>
</dbReference>
<sequence length="401" mass="45396">MLSAADVPLGPFLAKFAQLNIPVAFLVPTQTGYGKSIMDATAPVRELLEDARVHVYEEQLQGPENKKKVDSYFVHPDRLEKTEASLYRPKTKHGDPRIWFSGLRQYCQPYNLLALVIIDGAIYVVNLSDPDIAQSFMQSGYVFDLLATANAEESLIERELLKKIQAIHDEGFLPSITEGDPGVGDTLEHALGISRNNDKNPDYKGIELKAARLTRNGKIRKPTRNNLFAQVPDGGLTYREIVEKYGKMQIPRNSDKPRLQLYETFRVSHVNGYGLLLDVDDVNDRLYILYQDPETGKQTRVSWWDMSKLRERLLQKHPRTFWVAAESEMISGVEHFLYTKILYTKNPNAALITPLLAAGVITVDLAAHITEDGKWRDHGALFKIDKKNLGLLFANPEEFTL</sequence>
<feature type="domain" description="MvaI/BcnI restriction endonuclease" evidence="1">
    <location>
        <begin position="161"/>
        <end position="393"/>
    </location>
</feature>